<proteinExistence type="predicted"/>
<evidence type="ECO:0008006" key="4">
    <source>
        <dbReference type="Google" id="ProtNLM"/>
    </source>
</evidence>
<dbReference type="Proteomes" id="UP000193427">
    <property type="component" value="Chromosome"/>
</dbReference>
<organism evidence="2 3">
    <name type="scientific">Piscinibacter gummiphilus</name>
    <dbReference type="NCBI Taxonomy" id="946333"/>
    <lineage>
        <taxon>Bacteria</taxon>
        <taxon>Pseudomonadati</taxon>
        <taxon>Pseudomonadota</taxon>
        <taxon>Betaproteobacteria</taxon>
        <taxon>Burkholderiales</taxon>
        <taxon>Sphaerotilaceae</taxon>
        <taxon>Piscinibacter</taxon>
    </lineage>
</organism>
<protein>
    <recommendedName>
        <fullName evidence="4">DUF4390 domain-containing protein</fullName>
    </recommendedName>
</protein>
<dbReference type="InterPro" id="IPR025500">
    <property type="entry name" value="DUF4390"/>
</dbReference>
<feature type="chain" id="PRO_5030037155" description="DUF4390 domain-containing protein" evidence="1">
    <location>
        <begin position="24"/>
        <end position="181"/>
    </location>
</feature>
<gene>
    <name evidence="2" type="ORF">A4W93_27120</name>
</gene>
<keyword evidence="1" id="KW-0732">Signal</keyword>
<name>A0A1W6LIM2_9BURK</name>
<dbReference type="OrthoDB" id="5298153at2"/>
<keyword evidence="3" id="KW-1185">Reference proteome</keyword>
<sequence length="181" mass="20412">MRVAAATALWALVLLVGAGAARAEGGVNLTTFELARNDDGLQLTFSAKFELPKSVEDALQKGVPLVFVAEANVFRDRWYWRDKRVNDATRTWRLAYQPLTRKYRVTFGGLNQNHDNLADALASLSSSVNWKIAEPSQLEGDGYYVEFRYELDTSQMPRPMQIGIGGQADWSLRADRMRRLN</sequence>
<evidence type="ECO:0000313" key="2">
    <source>
        <dbReference type="EMBL" id="ARN24076.1"/>
    </source>
</evidence>
<evidence type="ECO:0000313" key="3">
    <source>
        <dbReference type="Proteomes" id="UP000193427"/>
    </source>
</evidence>
<reference evidence="2 3" key="1">
    <citation type="submission" date="2016-04" db="EMBL/GenBank/DDBJ databases">
        <title>Complete genome sequence of natural rubber-degrading, novel Gram-negative bacterium, Rhizobacter gummiphilus strain NS21.</title>
        <authorList>
            <person name="Tabata M."/>
            <person name="Kasai D."/>
            <person name="Fukuda M."/>
        </authorList>
    </citation>
    <scope>NUCLEOTIDE SEQUENCE [LARGE SCALE GENOMIC DNA]</scope>
    <source>
        <strain evidence="2 3">NS21</strain>
    </source>
</reference>
<dbReference type="AlphaFoldDB" id="A0A1W6LIM2"/>
<dbReference type="EMBL" id="CP015118">
    <property type="protein sequence ID" value="ARN24076.1"/>
    <property type="molecule type" value="Genomic_DNA"/>
</dbReference>
<evidence type="ECO:0000256" key="1">
    <source>
        <dbReference type="SAM" id="SignalP"/>
    </source>
</evidence>
<dbReference type="STRING" id="946333.A4W93_27120"/>
<accession>A0A1W6LIM2</accession>
<feature type="signal peptide" evidence="1">
    <location>
        <begin position="1"/>
        <end position="23"/>
    </location>
</feature>
<dbReference type="Pfam" id="PF14334">
    <property type="entry name" value="DUF4390"/>
    <property type="match status" value="1"/>
</dbReference>
<dbReference type="KEGG" id="rgu:A4W93_27120"/>